<dbReference type="RefSeq" id="WP_181638857.1">
    <property type="nucleotide sequence ID" value="NZ_JACEIB010000007.1"/>
</dbReference>
<organism evidence="2 3">
    <name type="scientific">Sphingomonas chungangi</name>
    <dbReference type="NCBI Taxonomy" id="2683589"/>
    <lineage>
        <taxon>Bacteria</taxon>
        <taxon>Pseudomonadati</taxon>
        <taxon>Pseudomonadota</taxon>
        <taxon>Alphaproteobacteria</taxon>
        <taxon>Sphingomonadales</taxon>
        <taxon>Sphingomonadaceae</taxon>
        <taxon>Sphingomonas</taxon>
    </lineage>
</organism>
<dbReference type="InterPro" id="IPR013096">
    <property type="entry name" value="Cupin_2"/>
</dbReference>
<dbReference type="SUPFAM" id="SSF51182">
    <property type="entry name" value="RmlC-like cupins"/>
    <property type="match status" value="1"/>
</dbReference>
<accession>A0A838L5R6</accession>
<dbReference type="PANTHER" id="PTHR36156">
    <property type="entry name" value="SLR2101 PROTEIN"/>
    <property type="match status" value="1"/>
</dbReference>
<evidence type="ECO:0000313" key="2">
    <source>
        <dbReference type="EMBL" id="MBA2934833.1"/>
    </source>
</evidence>
<dbReference type="EMBL" id="JACEIB010000007">
    <property type="protein sequence ID" value="MBA2934833.1"/>
    <property type="molecule type" value="Genomic_DNA"/>
</dbReference>
<dbReference type="AlphaFoldDB" id="A0A838L5R6"/>
<dbReference type="Pfam" id="PF07883">
    <property type="entry name" value="Cupin_2"/>
    <property type="match status" value="1"/>
</dbReference>
<dbReference type="Gene3D" id="2.60.120.10">
    <property type="entry name" value="Jelly Rolls"/>
    <property type="match status" value="1"/>
</dbReference>
<dbReference type="PANTHER" id="PTHR36156:SF2">
    <property type="entry name" value="CUPIN TYPE-2 DOMAIN-CONTAINING PROTEIN"/>
    <property type="match status" value="1"/>
</dbReference>
<dbReference type="Proteomes" id="UP000570166">
    <property type="component" value="Unassembled WGS sequence"/>
</dbReference>
<evidence type="ECO:0000259" key="1">
    <source>
        <dbReference type="Pfam" id="PF07883"/>
    </source>
</evidence>
<dbReference type="InterPro" id="IPR014710">
    <property type="entry name" value="RmlC-like_jellyroll"/>
</dbReference>
<dbReference type="InterPro" id="IPR011051">
    <property type="entry name" value="RmlC_Cupin_sf"/>
</dbReference>
<feature type="domain" description="Cupin type-2" evidence="1">
    <location>
        <begin position="85"/>
        <end position="144"/>
    </location>
</feature>
<protein>
    <submittedName>
        <fullName evidence="2">Cupin domain-containing protein</fullName>
    </submittedName>
</protein>
<dbReference type="InterPro" id="IPR047142">
    <property type="entry name" value="OryJ/VirC-like"/>
</dbReference>
<comment type="caution">
    <text evidence="2">The sequence shown here is derived from an EMBL/GenBank/DDBJ whole genome shotgun (WGS) entry which is preliminary data.</text>
</comment>
<reference evidence="2 3" key="1">
    <citation type="submission" date="2020-07" db="EMBL/GenBank/DDBJ databases">
        <authorList>
            <person name="Sun Q."/>
        </authorList>
    </citation>
    <scope>NUCLEOTIDE SEQUENCE [LARGE SCALE GENOMIC DNA]</scope>
    <source>
        <strain evidence="2 3">CGMCC 1.13654</strain>
    </source>
</reference>
<gene>
    <name evidence="2" type="ORF">HZF05_12065</name>
</gene>
<sequence>MTTGVAPDGKAVVVADERVQNVGNAVIMWQRDAAPVMGNPVLPPVDGWWPPAGGVRVSLSTRAPDRLAREAGRPSPFPDIHDAAGFHASRSADIVIVIAGRIWCELDDGVEVELNAGDVLVQNGTRHRWRNHGEDWPVMAVMIVGAKDKEDGV</sequence>
<proteinExistence type="predicted"/>
<keyword evidence="3" id="KW-1185">Reference proteome</keyword>
<name>A0A838L5R6_9SPHN</name>
<evidence type="ECO:0000313" key="3">
    <source>
        <dbReference type="Proteomes" id="UP000570166"/>
    </source>
</evidence>